<evidence type="ECO:0000313" key="2">
    <source>
        <dbReference type="Proteomes" id="UP001304298"/>
    </source>
</evidence>
<proteinExistence type="predicted"/>
<organism evidence="1 2">
    <name type="scientific">Amycolatopsis heterodermiae</name>
    <dbReference type="NCBI Taxonomy" id="3110235"/>
    <lineage>
        <taxon>Bacteria</taxon>
        <taxon>Bacillati</taxon>
        <taxon>Actinomycetota</taxon>
        <taxon>Actinomycetes</taxon>
        <taxon>Pseudonocardiales</taxon>
        <taxon>Pseudonocardiaceae</taxon>
        <taxon>Amycolatopsis</taxon>
    </lineage>
</organism>
<comment type="caution">
    <text evidence="1">The sequence shown here is derived from an EMBL/GenBank/DDBJ whole genome shotgun (WGS) entry which is preliminary data.</text>
</comment>
<name>A0ABU5QVZ6_9PSEU</name>
<sequence length="75" mass="8468">MARTAPRASGKAVTVSELYLRPDVHGRRRPEDLEVLELAYRMRRRIGPEPIVTPAPSPRSRALAVVTGLLRRKPR</sequence>
<dbReference type="Proteomes" id="UP001304298">
    <property type="component" value="Unassembled WGS sequence"/>
</dbReference>
<reference evidence="1 2" key="1">
    <citation type="submission" date="2023-12" db="EMBL/GenBank/DDBJ databases">
        <title>Amycolatopsis sp. V23-08.</title>
        <authorList>
            <person name="Somphong A."/>
        </authorList>
    </citation>
    <scope>NUCLEOTIDE SEQUENCE [LARGE SCALE GENOMIC DNA]</scope>
    <source>
        <strain evidence="1 2">V23-08</strain>
    </source>
</reference>
<gene>
    <name evidence="1" type="ORF">VA596_00915</name>
</gene>
<dbReference type="RefSeq" id="WP_323322574.1">
    <property type="nucleotide sequence ID" value="NZ_JAYFSI010000001.1"/>
</dbReference>
<evidence type="ECO:0000313" key="1">
    <source>
        <dbReference type="EMBL" id="MEA5358080.1"/>
    </source>
</evidence>
<protein>
    <submittedName>
        <fullName evidence="1">Uncharacterized protein</fullName>
    </submittedName>
</protein>
<accession>A0ABU5QVZ6</accession>
<keyword evidence="2" id="KW-1185">Reference proteome</keyword>
<dbReference type="EMBL" id="JAYFSI010000001">
    <property type="protein sequence ID" value="MEA5358080.1"/>
    <property type="molecule type" value="Genomic_DNA"/>
</dbReference>